<gene>
    <name evidence="2" type="ORF">BDW42DRAFT_178993</name>
</gene>
<dbReference type="Proteomes" id="UP000235023">
    <property type="component" value="Unassembled WGS sequence"/>
</dbReference>
<dbReference type="OrthoDB" id="3867638at2759"/>
<proteinExistence type="predicted"/>
<protein>
    <submittedName>
        <fullName evidence="2">Uncharacterized protein</fullName>
    </submittedName>
</protein>
<accession>A0A2J5HHE8</accession>
<sequence>MNKKNNNNFISKQTKDQNQATQPTSSQTNPSKTLIKSLLTTITLLGLTTATAIPSIGDDNAADGNDLFARASNTDITARADVKPPLNSVCGYEEIPATNKWVIWAPKDSLDLDKQCGKKYLKKLRGRCGIITTWKCKHLDKDGNHVDSHDGHDNVYGALMTFYTSVFCNSDDVMSAMGAASATHDRPDKCVEPPAWSLPPY</sequence>
<keyword evidence="3" id="KW-1185">Reference proteome</keyword>
<evidence type="ECO:0000313" key="3">
    <source>
        <dbReference type="Proteomes" id="UP000235023"/>
    </source>
</evidence>
<feature type="compositionally biased region" description="Polar residues" evidence="1">
    <location>
        <begin position="1"/>
        <end position="30"/>
    </location>
</feature>
<evidence type="ECO:0000313" key="2">
    <source>
        <dbReference type="EMBL" id="PLN76320.1"/>
    </source>
</evidence>
<evidence type="ECO:0000256" key="1">
    <source>
        <dbReference type="SAM" id="MobiDB-lite"/>
    </source>
</evidence>
<name>A0A2J5HHE8_9EURO</name>
<reference evidence="3" key="1">
    <citation type="submission" date="2017-12" db="EMBL/GenBank/DDBJ databases">
        <authorList>
            <consortium name="DOE Joint Genome Institute"/>
            <person name="Mondo S.J."/>
            <person name="Kjaerbolling I."/>
            <person name="Vesth T.C."/>
            <person name="Frisvad J.C."/>
            <person name="Nybo J.L."/>
            <person name="Theobald S."/>
            <person name="Kuo A."/>
            <person name="Bowyer P."/>
            <person name="Matsuda Y."/>
            <person name="Lyhne E.K."/>
            <person name="Kogle M.E."/>
            <person name="Clum A."/>
            <person name="Lipzen A."/>
            <person name="Salamov A."/>
            <person name="Ngan C.Y."/>
            <person name="Daum C."/>
            <person name="Chiniquy J."/>
            <person name="Barry K."/>
            <person name="LaButti K."/>
            <person name="Haridas S."/>
            <person name="Simmons B.A."/>
            <person name="Magnuson J.K."/>
            <person name="Mortensen U.H."/>
            <person name="Larsen T.O."/>
            <person name="Grigoriev I.V."/>
            <person name="Baker S.E."/>
            <person name="Andersen M.R."/>
            <person name="Nordberg H.P."/>
            <person name="Cantor M.N."/>
            <person name="Hua S.X."/>
        </authorList>
    </citation>
    <scope>NUCLEOTIDE SEQUENCE [LARGE SCALE GENOMIC DNA]</scope>
    <source>
        <strain evidence="3">IBT 19404</strain>
    </source>
</reference>
<dbReference type="EMBL" id="KZ559621">
    <property type="protein sequence ID" value="PLN76320.1"/>
    <property type="molecule type" value="Genomic_DNA"/>
</dbReference>
<organism evidence="2 3">
    <name type="scientific">Aspergillus taichungensis</name>
    <dbReference type="NCBI Taxonomy" id="482145"/>
    <lineage>
        <taxon>Eukaryota</taxon>
        <taxon>Fungi</taxon>
        <taxon>Dikarya</taxon>
        <taxon>Ascomycota</taxon>
        <taxon>Pezizomycotina</taxon>
        <taxon>Eurotiomycetes</taxon>
        <taxon>Eurotiomycetidae</taxon>
        <taxon>Eurotiales</taxon>
        <taxon>Aspergillaceae</taxon>
        <taxon>Aspergillus</taxon>
        <taxon>Aspergillus subgen. Circumdati</taxon>
    </lineage>
</organism>
<dbReference type="AlphaFoldDB" id="A0A2J5HHE8"/>
<feature type="region of interest" description="Disordered" evidence="1">
    <location>
        <begin position="1"/>
        <end position="32"/>
    </location>
</feature>